<keyword evidence="3" id="KW-1185">Reference proteome</keyword>
<evidence type="ECO:0000259" key="1">
    <source>
        <dbReference type="PROSITE" id="PS50887"/>
    </source>
</evidence>
<reference evidence="2 3" key="1">
    <citation type="submission" date="2018-07" db="EMBL/GenBank/DDBJ databases">
        <title>High-quality-draft genome sequence of Gaiella occulta.</title>
        <authorList>
            <person name="Severino R."/>
            <person name="Froufe H.J.C."/>
            <person name="Rainey F.A."/>
            <person name="Barroso C."/>
            <person name="Albuquerque L."/>
            <person name="Lobo-Da-Cunha A."/>
            <person name="Da Costa M.S."/>
            <person name="Egas C."/>
        </authorList>
    </citation>
    <scope>NUCLEOTIDE SEQUENCE [LARGE SCALE GENOMIC DNA]</scope>
    <source>
        <strain evidence="2 3">F2-233</strain>
    </source>
</reference>
<reference evidence="3" key="2">
    <citation type="journal article" date="2019" name="MicrobiologyOpen">
        <title>High-quality draft genome sequence of Gaiella occulta isolated from a 150 meter deep mineral water borehole and comparison with the genome sequences of other deep-branching lineages of the phylum Actinobacteria.</title>
        <authorList>
            <person name="Severino R."/>
            <person name="Froufe H.J.C."/>
            <person name="Barroso C."/>
            <person name="Albuquerque L."/>
            <person name="Lobo-da-Cunha A."/>
            <person name="da Costa M.S."/>
            <person name="Egas C."/>
        </authorList>
    </citation>
    <scope>NUCLEOTIDE SEQUENCE [LARGE SCALE GENOMIC DNA]</scope>
    <source>
        <strain evidence="3">F2-233</strain>
    </source>
</reference>
<dbReference type="InterPro" id="IPR050469">
    <property type="entry name" value="Diguanylate_Cyclase"/>
</dbReference>
<dbReference type="NCBIfam" id="TIGR00254">
    <property type="entry name" value="GGDEF"/>
    <property type="match status" value="1"/>
</dbReference>
<dbReference type="GO" id="GO:0043709">
    <property type="term" value="P:cell adhesion involved in single-species biofilm formation"/>
    <property type="evidence" value="ECO:0007669"/>
    <property type="project" value="TreeGrafter"/>
</dbReference>
<gene>
    <name evidence="2" type="ORF">Gocc_1523</name>
</gene>
<evidence type="ECO:0000313" key="2">
    <source>
        <dbReference type="EMBL" id="RDI74634.1"/>
    </source>
</evidence>
<dbReference type="InterPro" id="IPR029016">
    <property type="entry name" value="GAF-like_dom_sf"/>
</dbReference>
<feature type="domain" description="GGDEF" evidence="1">
    <location>
        <begin position="201"/>
        <end position="330"/>
    </location>
</feature>
<dbReference type="Gene3D" id="3.30.70.270">
    <property type="match status" value="1"/>
</dbReference>
<sequence>MDALACELADALDRLREEARRARAVEALGGSLDLDEVLARVADAAAALPGAAASIVRVQPPDGEPLLAASGIDVPPGSGHVVGVAPDGAPVRAVALSYHYRPGSEPADPLRTAIAVPLAGPEGPLGFVTVFGRGDGTPLGSEGFAALEAIAAGAAPAIDNARRRRAAGRHEAIDPLTRLGSRTAFHDALAREVARAHRSGSAVTVLVVDIDGLRALNEEHGHLAGDDAVRALGATIAHGARRGDIVCRIGGGEFGAILPDGGRIEAEAQFARMQAALGRRSDRRPRALSISAGMAELGPDDDAVSLLARAQAALKRAKERGRGTAAEGRTAP</sequence>
<dbReference type="Pfam" id="PF13185">
    <property type="entry name" value="GAF_2"/>
    <property type="match status" value="1"/>
</dbReference>
<dbReference type="GO" id="GO:0005886">
    <property type="term" value="C:plasma membrane"/>
    <property type="evidence" value="ECO:0007669"/>
    <property type="project" value="TreeGrafter"/>
</dbReference>
<dbReference type="GO" id="GO:0052621">
    <property type="term" value="F:diguanylate cyclase activity"/>
    <property type="evidence" value="ECO:0007669"/>
    <property type="project" value="TreeGrafter"/>
</dbReference>
<dbReference type="GO" id="GO:1902201">
    <property type="term" value="P:negative regulation of bacterial-type flagellum-dependent cell motility"/>
    <property type="evidence" value="ECO:0007669"/>
    <property type="project" value="TreeGrafter"/>
</dbReference>
<comment type="caution">
    <text evidence="2">The sequence shown here is derived from an EMBL/GenBank/DDBJ whole genome shotgun (WGS) entry which is preliminary data.</text>
</comment>
<dbReference type="SMART" id="SM00065">
    <property type="entry name" value="GAF"/>
    <property type="match status" value="1"/>
</dbReference>
<name>A0A7M2YXP6_9ACTN</name>
<dbReference type="CDD" id="cd01949">
    <property type="entry name" value="GGDEF"/>
    <property type="match status" value="1"/>
</dbReference>
<accession>A0A7M2YXP6</accession>
<dbReference type="Proteomes" id="UP000254134">
    <property type="component" value="Unassembled WGS sequence"/>
</dbReference>
<proteinExistence type="predicted"/>
<protein>
    <submittedName>
        <fullName evidence="2">GGDEF: diguanylate cyclase (GGDEF) domain-containing protein</fullName>
    </submittedName>
</protein>
<dbReference type="InterPro" id="IPR000160">
    <property type="entry name" value="GGDEF_dom"/>
</dbReference>
<dbReference type="Pfam" id="PF00990">
    <property type="entry name" value="GGDEF"/>
    <property type="match status" value="1"/>
</dbReference>
<dbReference type="InterPro" id="IPR043128">
    <property type="entry name" value="Rev_trsase/Diguanyl_cyclase"/>
</dbReference>
<dbReference type="PROSITE" id="PS50887">
    <property type="entry name" value="GGDEF"/>
    <property type="match status" value="1"/>
</dbReference>
<dbReference type="EMBL" id="QQZY01000003">
    <property type="protein sequence ID" value="RDI74634.1"/>
    <property type="molecule type" value="Genomic_DNA"/>
</dbReference>
<dbReference type="AlphaFoldDB" id="A0A7M2YXP6"/>
<dbReference type="SMART" id="SM00267">
    <property type="entry name" value="GGDEF"/>
    <property type="match status" value="1"/>
</dbReference>
<dbReference type="SUPFAM" id="SSF55073">
    <property type="entry name" value="Nucleotide cyclase"/>
    <property type="match status" value="1"/>
</dbReference>
<organism evidence="2 3">
    <name type="scientific">Gaiella occulta</name>
    <dbReference type="NCBI Taxonomy" id="1002870"/>
    <lineage>
        <taxon>Bacteria</taxon>
        <taxon>Bacillati</taxon>
        <taxon>Actinomycetota</taxon>
        <taxon>Thermoleophilia</taxon>
        <taxon>Gaiellales</taxon>
        <taxon>Gaiellaceae</taxon>
        <taxon>Gaiella</taxon>
    </lineage>
</organism>
<dbReference type="InterPro" id="IPR003018">
    <property type="entry name" value="GAF"/>
</dbReference>
<dbReference type="PANTHER" id="PTHR45138:SF24">
    <property type="entry name" value="DIGUANYLATE CYCLASE DGCC-RELATED"/>
    <property type="match status" value="1"/>
</dbReference>
<dbReference type="PANTHER" id="PTHR45138">
    <property type="entry name" value="REGULATORY COMPONENTS OF SENSORY TRANSDUCTION SYSTEM"/>
    <property type="match status" value="1"/>
</dbReference>
<dbReference type="InterPro" id="IPR029787">
    <property type="entry name" value="Nucleotide_cyclase"/>
</dbReference>
<evidence type="ECO:0000313" key="3">
    <source>
        <dbReference type="Proteomes" id="UP000254134"/>
    </source>
</evidence>
<dbReference type="Gene3D" id="3.30.450.40">
    <property type="match status" value="1"/>
</dbReference>
<dbReference type="SUPFAM" id="SSF55781">
    <property type="entry name" value="GAF domain-like"/>
    <property type="match status" value="1"/>
</dbReference>